<reference evidence="2" key="2">
    <citation type="submission" date="2023-05" db="EMBL/GenBank/DDBJ databases">
        <authorList>
            <consortium name="Lawrence Berkeley National Laboratory"/>
            <person name="Steindorff A."/>
            <person name="Hensen N."/>
            <person name="Bonometti L."/>
            <person name="Westerberg I."/>
            <person name="Brannstrom I.O."/>
            <person name="Guillou S."/>
            <person name="Cros-Aarteil S."/>
            <person name="Calhoun S."/>
            <person name="Haridas S."/>
            <person name="Kuo A."/>
            <person name="Mondo S."/>
            <person name="Pangilinan J."/>
            <person name="Riley R."/>
            <person name="Labutti K."/>
            <person name="Andreopoulos B."/>
            <person name="Lipzen A."/>
            <person name="Chen C."/>
            <person name="Yanf M."/>
            <person name="Daum C."/>
            <person name="Ng V."/>
            <person name="Clum A."/>
            <person name="Ohm R."/>
            <person name="Martin F."/>
            <person name="Silar P."/>
            <person name="Natvig D."/>
            <person name="Lalanne C."/>
            <person name="Gautier V."/>
            <person name="Ament-Velasquez S.L."/>
            <person name="Kruys A."/>
            <person name="Hutchinson M.I."/>
            <person name="Powell A.J."/>
            <person name="Barry K."/>
            <person name="Miller A.N."/>
            <person name="Grigoriev I.V."/>
            <person name="Debuchy R."/>
            <person name="Gladieux P."/>
            <person name="Thoren M.H."/>
            <person name="Johannesson H."/>
        </authorList>
    </citation>
    <scope>NUCLEOTIDE SEQUENCE</scope>
    <source>
        <strain evidence="2">CBS 538.74</strain>
    </source>
</reference>
<protein>
    <submittedName>
        <fullName evidence="2">Uncharacterized protein</fullName>
    </submittedName>
</protein>
<feature type="compositionally biased region" description="Polar residues" evidence="1">
    <location>
        <begin position="303"/>
        <end position="313"/>
    </location>
</feature>
<feature type="compositionally biased region" description="Acidic residues" evidence="1">
    <location>
        <begin position="379"/>
        <end position="405"/>
    </location>
</feature>
<dbReference type="EMBL" id="MU857132">
    <property type="protein sequence ID" value="KAK4149701.1"/>
    <property type="molecule type" value="Genomic_DNA"/>
</dbReference>
<dbReference type="AlphaFoldDB" id="A0AAN6VGF2"/>
<gene>
    <name evidence="2" type="ORF">C8A00DRAFT_37689</name>
</gene>
<feature type="region of interest" description="Disordered" evidence="1">
    <location>
        <begin position="297"/>
        <end position="316"/>
    </location>
</feature>
<dbReference type="Proteomes" id="UP001302745">
    <property type="component" value="Unassembled WGS sequence"/>
</dbReference>
<organism evidence="2 3">
    <name type="scientific">Chaetomidium leptoderma</name>
    <dbReference type="NCBI Taxonomy" id="669021"/>
    <lineage>
        <taxon>Eukaryota</taxon>
        <taxon>Fungi</taxon>
        <taxon>Dikarya</taxon>
        <taxon>Ascomycota</taxon>
        <taxon>Pezizomycotina</taxon>
        <taxon>Sordariomycetes</taxon>
        <taxon>Sordariomycetidae</taxon>
        <taxon>Sordariales</taxon>
        <taxon>Chaetomiaceae</taxon>
        <taxon>Chaetomidium</taxon>
    </lineage>
</organism>
<accession>A0AAN6VGF2</accession>
<feature type="region of interest" description="Disordered" evidence="1">
    <location>
        <begin position="326"/>
        <end position="405"/>
    </location>
</feature>
<feature type="compositionally biased region" description="Polar residues" evidence="1">
    <location>
        <begin position="45"/>
        <end position="62"/>
    </location>
</feature>
<evidence type="ECO:0000256" key="1">
    <source>
        <dbReference type="SAM" id="MobiDB-lite"/>
    </source>
</evidence>
<feature type="region of interest" description="Disordered" evidence="1">
    <location>
        <begin position="1"/>
        <end position="93"/>
    </location>
</feature>
<proteinExistence type="predicted"/>
<reference evidence="2" key="1">
    <citation type="journal article" date="2023" name="Mol. Phylogenet. Evol.">
        <title>Genome-scale phylogeny and comparative genomics of the fungal order Sordariales.</title>
        <authorList>
            <person name="Hensen N."/>
            <person name="Bonometti L."/>
            <person name="Westerberg I."/>
            <person name="Brannstrom I.O."/>
            <person name="Guillou S."/>
            <person name="Cros-Aarteil S."/>
            <person name="Calhoun S."/>
            <person name="Haridas S."/>
            <person name="Kuo A."/>
            <person name="Mondo S."/>
            <person name="Pangilinan J."/>
            <person name="Riley R."/>
            <person name="LaButti K."/>
            <person name="Andreopoulos B."/>
            <person name="Lipzen A."/>
            <person name="Chen C."/>
            <person name="Yan M."/>
            <person name="Daum C."/>
            <person name="Ng V."/>
            <person name="Clum A."/>
            <person name="Steindorff A."/>
            <person name="Ohm R.A."/>
            <person name="Martin F."/>
            <person name="Silar P."/>
            <person name="Natvig D.O."/>
            <person name="Lalanne C."/>
            <person name="Gautier V."/>
            <person name="Ament-Velasquez S.L."/>
            <person name="Kruys A."/>
            <person name="Hutchinson M.I."/>
            <person name="Powell A.J."/>
            <person name="Barry K."/>
            <person name="Miller A.N."/>
            <person name="Grigoriev I.V."/>
            <person name="Debuchy R."/>
            <person name="Gladieux P."/>
            <person name="Hiltunen Thoren M."/>
            <person name="Johannesson H."/>
        </authorList>
    </citation>
    <scope>NUCLEOTIDE SEQUENCE</scope>
    <source>
        <strain evidence="2">CBS 538.74</strain>
    </source>
</reference>
<sequence length="450" mass="49684">MQSWFGNGSGVGQPNHRAHPLPQGANKEMDRSPSLEHITLADRTGNASGTATHGGPSQSIRSDTMGRQEPVASTSRPPNTERPVTPQPTEFGAWGTATMQSSAYSDMMASADTAQSRFATANSVVSNKRRHVHSGRHVTQYGSPSKRARTDSNSLLATPLQHNQSFATKPRPPIFRFGKVFRAGPSANDKDMLWEYVHHEAQTHSPERWPLLDGQSIDVNRLWQWIYYGENGRKPLSADQEEGRDHFWASVRGAEGIEERRFIDGRSAFRVFISEVVERFMTDKSVCIHFQSDKLVKEDTGEQAASQQESEMVSEQAFEMVSEQAFEMASEQESEMAPQLESEMAPQQEHEVGSQLELTPPPEHEATSPSPPSIVDLTWDTDEGDATDGGDGPDENATDGGDDADEWENVISHVDTATMDGTLADWEDACRFFAHDSSQREAGQGITLIP</sequence>
<evidence type="ECO:0000313" key="3">
    <source>
        <dbReference type="Proteomes" id="UP001302745"/>
    </source>
</evidence>
<feature type="region of interest" description="Disordered" evidence="1">
    <location>
        <begin position="129"/>
        <end position="150"/>
    </location>
</feature>
<keyword evidence="3" id="KW-1185">Reference proteome</keyword>
<comment type="caution">
    <text evidence="2">The sequence shown here is derived from an EMBL/GenBank/DDBJ whole genome shotgun (WGS) entry which is preliminary data.</text>
</comment>
<evidence type="ECO:0000313" key="2">
    <source>
        <dbReference type="EMBL" id="KAK4149701.1"/>
    </source>
</evidence>
<name>A0AAN6VGF2_9PEZI</name>